<keyword evidence="2" id="KW-0812">Transmembrane</keyword>
<evidence type="ECO:0000256" key="2">
    <source>
        <dbReference type="SAM" id="Phobius"/>
    </source>
</evidence>
<name>A0AAD4LNS2_9AGAM</name>
<proteinExistence type="predicted"/>
<comment type="caution">
    <text evidence="7">The sequence shown here is derived from an EMBL/GenBank/DDBJ whole genome shotgun (WGS) entry which is preliminary data.</text>
</comment>
<feature type="transmembrane region" description="Helical" evidence="2">
    <location>
        <begin position="6"/>
        <end position="24"/>
    </location>
</feature>
<evidence type="ECO:0000313" key="7">
    <source>
        <dbReference type="EMBL" id="KAH8995602.1"/>
    </source>
</evidence>
<evidence type="ECO:0000313" key="3">
    <source>
        <dbReference type="EMBL" id="KAH8988366.1"/>
    </source>
</evidence>
<keyword evidence="8" id="KW-1185">Reference proteome</keyword>
<evidence type="ECO:0000313" key="6">
    <source>
        <dbReference type="EMBL" id="KAH8988369.1"/>
    </source>
</evidence>
<protein>
    <submittedName>
        <fullName evidence="7">Uncharacterized protein</fullName>
    </submittedName>
</protein>
<keyword evidence="2" id="KW-1133">Transmembrane helix</keyword>
<reference evidence="7" key="1">
    <citation type="submission" date="2022-01" db="EMBL/GenBank/DDBJ databases">
        <title>Comparative genomics reveals a dynamic genome evolution in the ectomycorrhizal milk-cap (Lactarius) mushrooms.</title>
        <authorList>
            <consortium name="DOE Joint Genome Institute"/>
            <person name="Lebreton A."/>
            <person name="Tang N."/>
            <person name="Kuo A."/>
            <person name="LaButti K."/>
            <person name="Drula E."/>
            <person name="Barry K."/>
            <person name="Clum A."/>
            <person name="Lipzen A."/>
            <person name="Mousain D."/>
            <person name="Ng V."/>
            <person name="Wang R."/>
            <person name="Wang X."/>
            <person name="Dai Y."/>
            <person name="Henrissat B."/>
            <person name="Grigoriev I.V."/>
            <person name="Guerin-Laguette A."/>
            <person name="Yu F."/>
            <person name="Martin F.M."/>
        </authorList>
    </citation>
    <scope>NUCLEOTIDE SEQUENCE</scope>
    <source>
        <strain evidence="7">QP</strain>
    </source>
</reference>
<gene>
    <name evidence="7" type="ORF">EDB92DRAFT_2112780</name>
    <name evidence="3" type="ORF">EDB92DRAFT_2115730</name>
    <name evidence="4" type="ORF">EDB92DRAFT_2115731</name>
    <name evidence="5" type="ORF">EDB92DRAFT_2115732</name>
    <name evidence="6" type="ORF">EDB92DRAFT_2115733</name>
</gene>
<evidence type="ECO:0000313" key="5">
    <source>
        <dbReference type="EMBL" id="KAH8988368.1"/>
    </source>
</evidence>
<feature type="compositionally biased region" description="Basic residues" evidence="1">
    <location>
        <begin position="155"/>
        <end position="164"/>
    </location>
</feature>
<feature type="compositionally biased region" description="Pro residues" evidence="1">
    <location>
        <begin position="168"/>
        <end position="177"/>
    </location>
</feature>
<evidence type="ECO:0000313" key="8">
    <source>
        <dbReference type="Proteomes" id="UP001201163"/>
    </source>
</evidence>
<dbReference type="EMBL" id="JAKELL010000042">
    <property type="protein sequence ID" value="KAH8988369.1"/>
    <property type="molecule type" value="Genomic_DNA"/>
</dbReference>
<sequence>MTHSVLSVLWTFCMFCMLCMFRTLSAFGRRRPSHVSHNSDSPPRLPQRAAPSRGLSDSSLTCCRPRRPPLQIFVSRASKLKINAPQTKIAPSAKFRVARKRARSFAIAHDHPTQQGSPTAPFPDRAALARSLSYSTQTRPQPLRAHLRHLAPRGGMRAHLRRFTPPKSCAPPPQTHF</sequence>
<dbReference type="EMBL" id="JAKELL010000042">
    <property type="protein sequence ID" value="KAH8988366.1"/>
    <property type="molecule type" value="Genomic_DNA"/>
</dbReference>
<dbReference type="AlphaFoldDB" id="A0AAD4LNS2"/>
<dbReference type="Proteomes" id="UP001201163">
    <property type="component" value="Unassembled WGS sequence"/>
</dbReference>
<accession>A0AAD4LNS2</accession>
<dbReference type="EMBL" id="JAKELL010000011">
    <property type="protein sequence ID" value="KAH8995602.1"/>
    <property type="molecule type" value="Genomic_DNA"/>
</dbReference>
<dbReference type="EMBL" id="JAKELL010000042">
    <property type="protein sequence ID" value="KAH8988367.1"/>
    <property type="molecule type" value="Genomic_DNA"/>
</dbReference>
<keyword evidence="2" id="KW-0472">Membrane</keyword>
<evidence type="ECO:0000256" key="1">
    <source>
        <dbReference type="SAM" id="MobiDB-lite"/>
    </source>
</evidence>
<feature type="region of interest" description="Disordered" evidence="1">
    <location>
        <begin position="155"/>
        <end position="177"/>
    </location>
</feature>
<evidence type="ECO:0000313" key="4">
    <source>
        <dbReference type="EMBL" id="KAH8988367.1"/>
    </source>
</evidence>
<feature type="region of interest" description="Disordered" evidence="1">
    <location>
        <begin position="31"/>
        <end position="60"/>
    </location>
</feature>
<organism evidence="7 8">
    <name type="scientific">Lactarius akahatsu</name>
    <dbReference type="NCBI Taxonomy" id="416441"/>
    <lineage>
        <taxon>Eukaryota</taxon>
        <taxon>Fungi</taxon>
        <taxon>Dikarya</taxon>
        <taxon>Basidiomycota</taxon>
        <taxon>Agaricomycotina</taxon>
        <taxon>Agaricomycetes</taxon>
        <taxon>Russulales</taxon>
        <taxon>Russulaceae</taxon>
        <taxon>Lactarius</taxon>
    </lineage>
</organism>
<dbReference type="EMBL" id="JAKELL010000042">
    <property type="protein sequence ID" value="KAH8988368.1"/>
    <property type="molecule type" value="Genomic_DNA"/>
</dbReference>